<dbReference type="EMBL" id="MN740417">
    <property type="protein sequence ID" value="QHU05515.1"/>
    <property type="molecule type" value="Genomic_DNA"/>
</dbReference>
<proteinExistence type="predicted"/>
<evidence type="ECO:0008006" key="2">
    <source>
        <dbReference type="Google" id="ProtNLM"/>
    </source>
</evidence>
<dbReference type="AlphaFoldDB" id="A0A6C0JI72"/>
<protein>
    <recommendedName>
        <fullName evidence="2">Glycosyltransferase</fullName>
    </recommendedName>
</protein>
<sequence>MSKQIDIKSEWHLGDQIINFIFFYKIKEYIENNNIIIHYYCHKQYHKNILEFNCSNNIILFDYKNIGYNLWQGTVVKDEAKPHIEDTLCIMFNKFLKTHNIPITVNEFEYKDDDLINRYIKIDDKYKNIDILIINSEPKSGQYRNYNKEDWDNFIINLNTKYKIVTTFTVNNNILSLENHTVKDIASIATQVKTIIAINTGPSVPLYNTDILNNADYIYIFHNFEDYLFKTRKIIPKCNKISKETFWFTENIKESFSAPNEISEKNVKESGNPMSFKMRY</sequence>
<accession>A0A6C0JI72</accession>
<evidence type="ECO:0000313" key="1">
    <source>
        <dbReference type="EMBL" id="QHU05515.1"/>
    </source>
</evidence>
<name>A0A6C0JI72_9ZZZZ</name>
<reference evidence="1" key="1">
    <citation type="journal article" date="2020" name="Nature">
        <title>Giant virus diversity and host interactions through global metagenomics.</title>
        <authorList>
            <person name="Schulz F."/>
            <person name="Roux S."/>
            <person name="Paez-Espino D."/>
            <person name="Jungbluth S."/>
            <person name="Walsh D.A."/>
            <person name="Denef V.J."/>
            <person name="McMahon K.D."/>
            <person name="Konstantinidis K.T."/>
            <person name="Eloe-Fadrosh E.A."/>
            <person name="Kyrpides N.C."/>
            <person name="Woyke T."/>
        </authorList>
    </citation>
    <scope>NUCLEOTIDE SEQUENCE</scope>
    <source>
        <strain evidence="1">GVMAG-M-3300027736-24</strain>
    </source>
</reference>
<organism evidence="1">
    <name type="scientific">viral metagenome</name>
    <dbReference type="NCBI Taxonomy" id="1070528"/>
    <lineage>
        <taxon>unclassified sequences</taxon>
        <taxon>metagenomes</taxon>
        <taxon>organismal metagenomes</taxon>
    </lineage>
</organism>